<dbReference type="PANTHER" id="PTHR34239:SF2">
    <property type="entry name" value="TRANSPOSABLE ELEMENT P TRANSPOSASE_THAP9 CONSERVED DOMAIN-CONTAINING PROTEIN"/>
    <property type="match status" value="1"/>
</dbReference>
<dbReference type="Proteomes" id="UP001159405">
    <property type="component" value="Unassembled WGS sequence"/>
</dbReference>
<sequence length="149" mass="17182">MSESESSERERAEMCSKIDEDEVLGELTKLYQTEGTVSEEYPFPGKLASLVDKMVKASFSEEKTKEKYEKYNTPENCKNRTSTKVNPEIWRKVRSNTRSRDLRMKNWKQTFLRARFPGGIVKIADKLLELKSNSKSASTSDVSEFLNSH</sequence>
<protein>
    <submittedName>
        <fullName evidence="1">Uncharacterized protein</fullName>
    </submittedName>
</protein>
<name>A0ABN8P951_9CNID</name>
<dbReference type="EMBL" id="CALNXK010000053">
    <property type="protein sequence ID" value="CAH3133645.1"/>
    <property type="molecule type" value="Genomic_DNA"/>
</dbReference>
<proteinExistence type="predicted"/>
<comment type="caution">
    <text evidence="1">The sequence shown here is derived from an EMBL/GenBank/DDBJ whole genome shotgun (WGS) entry which is preliminary data.</text>
</comment>
<reference evidence="1 2" key="1">
    <citation type="submission" date="2022-05" db="EMBL/GenBank/DDBJ databases">
        <authorList>
            <consortium name="Genoscope - CEA"/>
            <person name="William W."/>
        </authorList>
    </citation>
    <scope>NUCLEOTIDE SEQUENCE [LARGE SCALE GENOMIC DNA]</scope>
</reference>
<keyword evidence="2" id="KW-1185">Reference proteome</keyword>
<gene>
    <name evidence="1" type="ORF">PLOB_00036954</name>
</gene>
<evidence type="ECO:0000313" key="1">
    <source>
        <dbReference type="EMBL" id="CAH3133645.1"/>
    </source>
</evidence>
<dbReference type="PANTHER" id="PTHR34239">
    <property type="entry name" value="APPLE DOMAIN-CONTAINING PROTEIN"/>
    <property type="match status" value="1"/>
</dbReference>
<accession>A0ABN8P951</accession>
<organism evidence="1 2">
    <name type="scientific">Porites lobata</name>
    <dbReference type="NCBI Taxonomy" id="104759"/>
    <lineage>
        <taxon>Eukaryota</taxon>
        <taxon>Metazoa</taxon>
        <taxon>Cnidaria</taxon>
        <taxon>Anthozoa</taxon>
        <taxon>Hexacorallia</taxon>
        <taxon>Scleractinia</taxon>
        <taxon>Fungiina</taxon>
        <taxon>Poritidae</taxon>
        <taxon>Porites</taxon>
    </lineage>
</organism>
<evidence type="ECO:0000313" key="2">
    <source>
        <dbReference type="Proteomes" id="UP001159405"/>
    </source>
</evidence>